<dbReference type="eggNOG" id="ENOG502T50T">
    <property type="taxonomic scope" value="Eukaryota"/>
</dbReference>
<dbReference type="EMBL" id="GL876967">
    <property type="protein sequence ID" value="KLU83702.1"/>
    <property type="molecule type" value="Genomic_DNA"/>
</dbReference>
<protein>
    <submittedName>
        <fullName evidence="2 3">Uncharacterized protein</fullName>
    </submittedName>
</protein>
<dbReference type="AlphaFoldDB" id="A0A0C4DS76"/>
<accession>A0A0C4DS76</accession>
<dbReference type="EMBL" id="ADBL01000669">
    <property type="status" value="NOT_ANNOTATED_CDS"/>
    <property type="molecule type" value="Genomic_DNA"/>
</dbReference>
<evidence type="ECO:0000256" key="1">
    <source>
        <dbReference type="SAM" id="MobiDB-lite"/>
    </source>
</evidence>
<proteinExistence type="predicted"/>
<feature type="compositionally biased region" description="Pro residues" evidence="1">
    <location>
        <begin position="60"/>
        <end position="69"/>
    </location>
</feature>
<organism evidence="3 4">
    <name type="scientific">Magnaporthiopsis poae (strain ATCC 64411 / 73-15)</name>
    <name type="common">Kentucky bluegrass fungus</name>
    <name type="synonym">Magnaporthe poae</name>
    <dbReference type="NCBI Taxonomy" id="644358"/>
    <lineage>
        <taxon>Eukaryota</taxon>
        <taxon>Fungi</taxon>
        <taxon>Dikarya</taxon>
        <taxon>Ascomycota</taxon>
        <taxon>Pezizomycotina</taxon>
        <taxon>Sordariomycetes</taxon>
        <taxon>Sordariomycetidae</taxon>
        <taxon>Magnaporthales</taxon>
        <taxon>Magnaporthaceae</taxon>
        <taxon>Magnaporthiopsis</taxon>
    </lineage>
</organism>
<sequence>MDSHDGVKRLKVSLHGVLVADRVIGPKTPALAQPQQPQQQPMAMLASQPARGGKGAWAPGNPPSLPPKPVRAMSPLVRAKKLDGSGNPAKDVAKRPPSDHSSMAAKRPGPSHAPGPAAKYRKISPAGSDRGVPVAAQQRRGEGVPSFGLKPNGMVPGASKKAHPIPKAGAGTGTSLGRTPESILAFKAAGSGIPRDTEPRSTIAYTGNRAAESKQVLVSKGDKATKGRRDPKQVLVKKSDEAIKDRAVQQERVTSTSPASYIKQEFAEDAGEAIKDRPVQQKRVVAKSPAATAPASRPGKGPARVPYTGPVVASASAGNQSSRLLQTLPRRKLKKKIIRYTGTDALLGRRFRYVSYGPGVTAADIVQPTFFHDASRAISEANRNDHEQRHEDDASDETLAGLAETAKQNTLLYANLDDPSAFAHPVPQPLITLTNPLGDFSVLDAGLYAFGGSAAGLADTGNELLPLGNLADVNGPRPDDGFFDPYERYLEYRALQEMTHLYDFPWMKSS</sequence>
<dbReference type="EnsemblFungi" id="MAPG_02753T0">
    <property type="protein sequence ID" value="MAPG_02753T0"/>
    <property type="gene ID" value="MAPG_02753"/>
</dbReference>
<gene>
    <name evidence="2" type="ORF">MAPG_02753</name>
</gene>
<keyword evidence="4" id="KW-1185">Reference proteome</keyword>
<feature type="region of interest" description="Disordered" evidence="1">
    <location>
        <begin position="28"/>
        <end position="234"/>
    </location>
</feature>
<reference evidence="2" key="1">
    <citation type="submission" date="2010-05" db="EMBL/GenBank/DDBJ databases">
        <title>The Genome Sequence of Magnaporthe poae strain ATCC 64411.</title>
        <authorList>
            <consortium name="The Broad Institute Genome Sequencing Platform"/>
            <consortium name="Broad Institute Genome Sequencing Center for Infectious Disease"/>
            <person name="Ma L.-J."/>
            <person name="Dead R."/>
            <person name="Young S."/>
            <person name="Zeng Q."/>
            <person name="Koehrsen M."/>
            <person name="Alvarado L."/>
            <person name="Berlin A."/>
            <person name="Chapman S.B."/>
            <person name="Chen Z."/>
            <person name="Freedman E."/>
            <person name="Gellesch M."/>
            <person name="Goldberg J."/>
            <person name="Griggs A."/>
            <person name="Gujja S."/>
            <person name="Heilman E.R."/>
            <person name="Heiman D."/>
            <person name="Hepburn T."/>
            <person name="Howarth C."/>
            <person name="Jen D."/>
            <person name="Larson L."/>
            <person name="Mehta T."/>
            <person name="Neiman D."/>
            <person name="Pearson M."/>
            <person name="Roberts A."/>
            <person name="Saif S."/>
            <person name="Shea T."/>
            <person name="Shenoy N."/>
            <person name="Sisk P."/>
            <person name="Stolte C."/>
            <person name="Sykes S."/>
            <person name="Walk T."/>
            <person name="White J."/>
            <person name="Yandava C."/>
            <person name="Haas B."/>
            <person name="Nusbaum C."/>
            <person name="Birren B."/>
        </authorList>
    </citation>
    <scope>NUCLEOTIDE SEQUENCE</scope>
    <source>
        <strain evidence="2">ATCC 64411</strain>
    </source>
</reference>
<dbReference type="VEuPathDB" id="FungiDB:MAPG_02753"/>
<reference evidence="3" key="4">
    <citation type="journal article" date="2015" name="G3 (Bethesda)">
        <title>Genome sequences of three phytopathogenic species of the Magnaporthaceae family of fungi.</title>
        <authorList>
            <person name="Okagaki L.H."/>
            <person name="Nunes C.C."/>
            <person name="Sailsbery J."/>
            <person name="Clay B."/>
            <person name="Brown D."/>
            <person name="John T."/>
            <person name="Oh Y."/>
            <person name="Young N."/>
            <person name="Fitzgerald M."/>
            <person name="Haas B.J."/>
            <person name="Zeng Q."/>
            <person name="Young S."/>
            <person name="Adiconis X."/>
            <person name="Fan L."/>
            <person name="Levin J.Z."/>
            <person name="Mitchell T.K."/>
            <person name="Okubara P.A."/>
            <person name="Farman M.L."/>
            <person name="Kohn L.M."/>
            <person name="Birren B."/>
            <person name="Ma L.-J."/>
            <person name="Dean R.A."/>
        </authorList>
    </citation>
    <scope>NUCLEOTIDE SEQUENCE</scope>
    <source>
        <strain evidence="3">ATCC 64411 / 73-15</strain>
    </source>
</reference>
<reference evidence="3" key="5">
    <citation type="submission" date="2015-06" db="UniProtKB">
        <authorList>
            <consortium name="EnsemblFungi"/>
        </authorList>
    </citation>
    <scope>IDENTIFICATION</scope>
    <source>
        <strain evidence="3">ATCC 64411</strain>
    </source>
</reference>
<dbReference type="Proteomes" id="UP000011715">
    <property type="component" value="Unassembled WGS sequence"/>
</dbReference>
<reference evidence="4" key="2">
    <citation type="submission" date="2010-05" db="EMBL/GenBank/DDBJ databases">
        <title>The genome sequence of Magnaporthe poae strain ATCC 64411.</title>
        <authorList>
            <person name="Ma L.-J."/>
            <person name="Dead R."/>
            <person name="Young S."/>
            <person name="Zeng Q."/>
            <person name="Koehrsen M."/>
            <person name="Alvarado L."/>
            <person name="Berlin A."/>
            <person name="Chapman S.B."/>
            <person name="Chen Z."/>
            <person name="Freedman E."/>
            <person name="Gellesch M."/>
            <person name="Goldberg J."/>
            <person name="Griggs A."/>
            <person name="Gujja S."/>
            <person name="Heilman E.R."/>
            <person name="Heiman D."/>
            <person name="Hepburn T."/>
            <person name="Howarth C."/>
            <person name="Jen D."/>
            <person name="Larson L."/>
            <person name="Mehta T."/>
            <person name="Neiman D."/>
            <person name="Pearson M."/>
            <person name="Roberts A."/>
            <person name="Saif S."/>
            <person name="Shea T."/>
            <person name="Shenoy N."/>
            <person name="Sisk P."/>
            <person name="Stolte C."/>
            <person name="Sykes S."/>
            <person name="Walk T."/>
            <person name="White J."/>
            <person name="Yandava C."/>
            <person name="Haas B."/>
            <person name="Nusbaum C."/>
            <person name="Birren B."/>
        </authorList>
    </citation>
    <scope>NUCLEOTIDE SEQUENCE [LARGE SCALE GENOMIC DNA]</scope>
    <source>
        <strain evidence="4">ATCC 64411 / 73-15</strain>
    </source>
</reference>
<evidence type="ECO:0000313" key="2">
    <source>
        <dbReference type="EMBL" id="KLU83702.1"/>
    </source>
</evidence>
<feature type="region of interest" description="Disordered" evidence="1">
    <location>
        <begin position="281"/>
        <end position="304"/>
    </location>
</feature>
<dbReference type="OrthoDB" id="10681517at2759"/>
<feature type="compositionally biased region" description="Basic and acidic residues" evidence="1">
    <location>
        <begin position="220"/>
        <end position="234"/>
    </location>
</feature>
<name>A0A0C4DS76_MAGP6</name>
<evidence type="ECO:0000313" key="3">
    <source>
        <dbReference type="EnsemblFungi" id="MAPG_02753T0"/>
    </source>
</evidence>
<feature type="compositionally biased region" description="Low complexity" evidence="1">
    <location>
        <begin position="29"/>
        <end position="50"/>
    </location>
</feature>
<evidence type="ECO:0000313" key="4">
    <source>
        <dbReference type="Proteomes" id="UP000011715"/>
    </source>
</evidence>
<reference evidence="2" key="3">
    <citation type="submission" date="2011-03" db="EMBL/GenBank/DDBJ databases">
        <title>Annotation of Magnaporthe poae ATCC 64411.</title>
        <authorList>
            <person name="Ma L.-J."/>
            <person name="Dead R."/>
            <person name="Young S.K."/>
            <person name="Zeng Q."/>
            <person name="Gargeya S."/>
            <person name="Fitzgerald M."/>
            <person name="Haas B."/>
            <person name="Abouelleil A."/>
            <person name="Alvarado L."/>
            <person name="Arachchi H.M."/>
            <person name="Berlin A."/>
            <person name="Brown A."/>
            <person name="Chapman S.B."/>
            <person name="Chen Z."/>
            <person name="Dunbar C."/>
            <person name="Freedman E."/>
            <person name="Gearin G."/>
            <person name="Gellesch M."/>
            <person name="Goldberg J."/>
            <person name="Griggs A."/>
            <person name="Gujja S."/>
            <person name="Heiman D."/>
            <person name="Howarth C."/>
            <person name="Larson L."/>
            <person name="Lui A."/>
            <person name="MacDonald P.J.P."/>
            <person name="Mehta T."/>
            <person name="Montmayeur A."/>
            <person name="Murphy C."/>
            <person name="Neiman D."/>
            <person name="Pearson M."/>
            <person name="Priest M."/>
            <person name="Roberts A."/>
            <person name="Saif S."/>
            <person name="Shea T."/>
            <person name="Shenoy N."/>
            <person name="Sisk P."/>
            <person name="Stolte C."/>
            <person name="Sykes S."/>
            <person name="Yandava C."/>
            <person name="Wortman J."/>
            <person name="Nusbaum C."/>
            <person name="Birren B."/>
        </authorList>
    </citation>
    <scope>NUCLEOTIDE SEQUENCE</scope>
    <source>
        <strain evidence="2">ATCC 64411</strain>
    </source>
</reference>